<comment type="caution">
    <text evidence="1">The sequence shown here is derived from an EMBL/GenBank/DDBJ whole genome shotgun (WGS) entry which is preliminary data.</text>
</comment>
<protein>
    <submittedName>
        <fullName evidence="1">Uncharacterized protein</fullName>
    </submittedName>
</protein>
<evidence type="ECO:0000313" key="1">
    <source>
        <dbReference type="EMBL" id="MBK7675964.1"/>
    </source>
</evidence>
<dbReference type="AlphaFoldDB" id="A0A935Q0R4"/>
<dbReference type="EMBL" id="JADJMH010000014">
    <property type="protein sequence ID" value="MBK7675964.1"/>
    <property type="molecule type" value="Genomic_DNA"/>
</dbReference>
<gene>
    <name evidence="1" type="ORF">IPJ27_15085</name>
</gene>
<dbReference type="Proteomes" id="UP000697998">
    <property type="component" value="Unassembled WGS sequence"/>
</dbReference>
<reference evidence="1 2" key="1">
    <citation type="submission" date="2020-10" db="EMBL/GenBank/DDBJ databases">
        <title>Connecting structure to function with the recovery of over 1000 high-quality activated sludge metagenome-assembled genomes encoding full-length rRNA genes using long-read sequencing.</title>
        <authorList>
            <person name="Singleton C.M."/>
            <person name="Petriglieri F."/>
            <person name="Kristensen J.M."/>
            <person name="Kirkegaard R.H."/>
            <person name="Michaelsen T.Y."/>
            <person name="Andersen M.H."/>
            <person name="Karst S.M."/>
            <person name="Dueholm M.S."/>
            <person name="Nielsen P.H."/>
            <person name="Albertsen M."/>
        </authorList>
    </citation>
    <scope>NUCLEOTIDE SEQUENCE [LARGE SCALE GENOMIC DNA]</scope>
    <source>
        <strain evidence="1">EsbW_18-Q3-R4-48_BATAC.285</strain>
    </source>
</reference>
<name>A0A935Q0R4_9PROT</name>
<evidence type="ECO:0000313" key="2">
    <source>
        <dbReference type="Proteomes" id="UP000697998"/>
    </source>
</evidence>
<sequence length="63" mass="6903">MLRLVEALGVAMVDLTSTAYLEDGNTQAVFDGDLDGFIEASLRQGVWAIGKRRGTIRLRGFQC</sequence>
<proteinExistence type="predicted"/>
<organism evidence="1 2">
    <name type="scientific">Candidatus Accumulibacter proximus</name>
    <dbReference type="NCBI Taxonomy" id="2954385"/>
    <lineage>
        <taxon>Bacteria</taxon>
        <taxon>Pseudomonadati</taxon>
        <taxon>Pseudomonadota</taxon>
        <taxon>Betaproteobacteria</taxon>
        <taxon>Candidatus Accumulibacter</taxon>
    </lineage>
</organism>
<accession>A0A935Q0R4</accession>